<name>A0A1M4SXC6_MARH1</name>
<dbReference type="PANTHER" id="PTHR43567:SF1">
    <property type="entry name" value="FLAVOREDOXIN"/>
    <property type="match status" value="1"/>
</dbReference>
<dbReference type="SMART" id="SM00903">
    <property type="entry name" value="Flavin_Reduct"/>
    <property type="match status" value="1"/>
</dbReference>
<dbReference type="AlphaFoldDB" id="A0A1M4SXC6"/>
<protein>
    <submittedName>
        <fullName evidence="5">NADH-FMN oxidoreductase RutF, flavin reductase (DIM6/NTAB) family</fullName>
    </submittedName>
</protein>
<proteinExistence type="inferred from homology"/>
<sequence length="149" mass="16816">MGALGKIYNATSIVTMNSNGKINGITVAWITRVSIKPPMIAISIGKERYSHKLLEETDKFGICILSKEQMEIARYFGSRSGEKYNKFENVNYELTENGIPKIKNIVAFFECKIVNKADAGDHTIYIGKVEKEELLKTEIPLLYGEHKLI</sequence>
<dbReference type="InterPro" id="IPR052174">
    <property type="entry name" value="Flavoredoxin"/>
</dbReference>
<evidence type="ECO:0000313" key="5">
    <source>
        <dbReference type="EMBL" id="SHE36789.1"/>
    </source>
</evidence>
<gene>
    <name evidence="5" type="ORF">SAMN02745164_00287</name>
</gene>
<dbReference type="GO" id="GO:0016646">
    <property type="term" value="F:oxidoreductase activity, acting on the CH-NH group of donors, NAD or NADP as acceptor"/>
    <property type="evidence" value="ECO:0007669"/>
    <property type="project" value="UniProtKB-ARBA"/>
</dbReference>
<dbReference type="InterPro" id="IPR002563">
    <property type="entry name" value="Flavin_Rdtase-like_dom"/>
</dbReference>
<feature type="domain" description="Flavin reductase like" evidence="4">
    <location>
        <begin position="4"/>
        <end position="147"/>
    </location>
</feature>
<comment type="cofactor">
    <cofactor evidence="1">
        <name>FMN</name>
        <dbReference type="ChEBI" id="CHEBI:58210"/>
    </cofactor>
</comment>
<evidence type="ECO:0000256" key="1">
    <source>
        <dbReference type="ARBA" id="ARBA00001917"/>
    </source>
</evidence>
<dbReference type="SUPFAM" id="SSF50475">
    <property type="entry name" value="FMN-binding split barrel"/>
    <property type="match status" value="1"/>
</dbReference>
<comment type="caution">
    <text evidence="5">The sequence shown here is derived from an EMBL/GenBank/DDBJ whole genome shotgun (WGS) entry which is preliminary data.</text>
</comment>
<dbReference type="Proteomes" id="UP000184334">
    <property type="component" value="Unassembled WGS sequence"/>
</dbReference>
<dbReference type="RefSeq" id="WP_072862685.1">
    <property type="nucleotide sequence ID" value="NZ_FQUI01000003.1"/>
</dbReference>
<evidence type="ECO:0000256" key="3">
    <source>
        <dbReference type="ARBA" id="ARBA00038054"/>
    </source>
</evidence>
<evidence type="ECO:0000313" key="6">
    <source>
        <dbReference type="Proteomes" id="UP000184334"/>
    </source>
</evidence>
<organism evidence="5 6">
    <name type="scientific">Marinitoga hydrogenitolerans (strain DSM 16785 / JCM 12826 / AT1271)</name>
    <dbReference type="NCBI Taxonomy" id="1122195"/>
    <lineage>
        <taxon>Bacteria</taxon>
        <taxon>Thermotogati</taxon>
        <taxon>Thermotogota</taxon>
        <taxon>Thermotogae</taxon>
        <taxon>Petrotogales</taxon>
        <taxon>Petrotogaceae</taxon>
        <taxon>Marinitoga</taxon>
    </lineage>
</organism>
<dbReference type="OrthoDB" id="9794638at2"/>
<accession>A0A1M4SXC6</accession>
<keyword evidence="6" id="KW-1185">Reference proteome</keyword>
<dbReference type="Gene3D" id="2.30.110.10">
    <property type="entry name" value="Electron Transport, Fmn-binding Protein, Chain A"/>
    <property type="match status" value="1"/>
</dbReference>
<comment type="similarity">
    <text evidence="3">Belongs to the flavoredoxin family.</text>
</comment>
<dbReference type="Pfam" id="PF01613">
    <property type="entry name" value="Flavin_Reduct"/>
    <property type="match status" value="1"/>
</dbReference>
<dbReference type="InterPro" id="IPR012349">
    <property type="entry name" value="Split_barrel_FMN-bd"/>
</dbReference>
<keyword evidence="2" id="KW-0285">Flavoprotein</keyword>
<dbReference type="GO" id="GO:0010181">
    <property type="term" value="F:FMN binding"/>
    <property type="evidence" value="ECO:0007669"/>
    <property type="project" value="InterPro"/>
</dbReference>
<dbReference type="EMBL" id="FQUI01000003">
    <property type="protein sequence ID" value="SHE36789.1"/>
    <property type="molecule type" value="Genomic_DNA"/>
</dbReference>
<dbReference type="PANTHER" id="PTHR43567">
    <property type="entry name" value="FLAVOREDOXIN-RELATED-RELATED"/>
    <property type="match status" value="1"/>
</dbReference>
<reference evidence="5" key="1">
    <citation type="submission" date="2016-11" db="EMBL/GenBank/DDBJ databases">
        <authorList>
            <person name="Varghese N."/>
            <person name="Submissions S."/>
        </authorList>
    </citation>
    <scope>NUCLEOTIDE SEQUENCE [LARGE SCALE GENOMIC DNA]</scope>
    <source>
        <strain evidence="5">DSM 16785</strain>
    </source>
</reference>
<evidence type="ECO:0000259" key="4">
    <source>
        <dbReference type="SMART" id="SM00903"/>
    </source>
</evidence>
<evidence type="ECO:0000256" key="2">
    <source>
        <dbReference type="ARBA" id="ARBA00022630"/>
    </source>
</evidence>
<dbReference type="STRING" id="1122195.SAMN02745164_00287"/>